<proteinExistence type="predicted"/>
<organism evidence="2 3">
    <name type="scientific">Tanacetum coccineum</name>
    <dbReference type="NCBI Taxonomy" id="301880"/>
    <lineage>
        <taxon>Eukaryota</taxon>
        <taxon>Viridiplantae</taxon>
        <taxon>Streptophyta</taxon>
        <taxon>Embryophyta</taxon>
        <taxon>Tracheophyta</taxon>
        <taxon>Spermatophyta</taxon>
        <taxon>Magnoliopsida</taxon>
        <taxon>eudicotyledons</taxon>
        <taxon>Gunneridae</taxon>
        <taxon>Pentapetalae</taxon>
        <taxon>asterids</taxon>
        <taxon>campanulids</taxon>
        <taxon>Asterales</taxon>
        <taxon>Asteraceae</taxon>
        <taxon>Asteroideae</taxon>
        <taxon>Anthemideae</taxon>
        <taxon>Anthemidinae</taxon>
        <taxon>Tanacetum</taxon>
    </lineage>
</organism>
<accession>A0ABQ4X167</accession>
<evidence type="ECO:0000313" key="2">
    <source>
        <dbReference type="EMBL" id="GJS58941.1"/>
    </source>
</evidence>
<dbReference type="Proteomes" id="UP001151760">
    <property type="component" value="Unassembled WGS sequence"/>
</dbReference>
<feature type="region of interest" description="Disordered" evidence="1">
    <location>
        <begin position="176"/>
        <end position="227"/>
    </location>
</feature>
<evidence type="ECO:0000256" key="1">
    <source>
        <dbReference type="SAM" id="MobiDB-lite"/>
    </source>
</evidence>
<name>A0ABQ4X167_9ASTR</name>
<feature type="compositionally biased region" description="Polar residues" evidence="1">
    <location>
        <begin position="180"/>
        <end position="202"/>
    </location>
</feature>
<comment type="caution">
    <text evidence="2">The sequence shown here is derived from an EMBL/GenBank/DDBJ whole genome shotgun (WGS) entry which is preliminary data.</text>
</comment>
<evidence type="ECO:0000313" key="3">
    <source>
        <dbReference type="Proteomes" id="UP001151760"/>
    </source>
</evidence>
<keyword evidence="3" id="KW-1185">Reference proteome</keyword>
<dbReference type="EMBL" id="BQNB010009114">
    <property type="protein sequence ID" value="GJS58941.1"/>
    <property type="molecule type" value="Genomic_DNA"/>
</dbReference>
<protein>
    <submittedName>
        <fullName evidence="2">Uncharacterized protein</fullName>
    </submittedName>
</protein>
<sequence>MHMLTKPQKFYDEIHKTTLGYQNPLYLRQAQWKQPVLYNAKVLIDKHNPVYVCDSEETLILAEESRLKMIEKQTEINAKPIDYYKLNNLYEYFVPRKQLSAEQLYWSSTPSLSESVSNPNNVYPKKTPINQSDTLKSLKWKKSYENEKWAPATSYRKNNKPYIDASRKIVVNDTHKHAVKQNTQKTDNTLFPSTRRVSYTDASRSKPRSNTKNDRIPQPSSRSKKNKVEAQLRKFKSSSNKNNQVSDCNANIKNVALSNNFENVCLSCNECLFSANHDAYVVKYLKDM</sequence>
<reference evidence="2" key="1">
    <citation type="journal article" date="2022" name="Int. J. Mol. Sci.">
        <title>Draft Genome of Tanacetum Coccineum: Genomic Comparison of Closely Related Tanacetum-Family Plants.</title>
        <authorList>
            <person name="Yamashiro T."/>
            <person name="Shiraishi A."/>
            <person name="Nakayama K."/>
            <person name="Satake H."/>
        </authorList>
    </citation>
    <scope>NUCLEOTIDE SEQUENCE</scope>
</reference>
<reference evidence="2" key="2">
    <citation type="submission" date="2022-01" db="EMBL/GenBank/DDBJ databases">
        <authorList>
            <person name="Yamashiro T."/>
            <person name="Shiraishi A."/>
            <person name="Satake H."/>
            <person name="Nakayama K."/>
        </authorList>
    </citation>
    <scope>NUCLEOTIDE SEQUENCE</scope>
</reference>
<gene>
    <name evidence="2" type="ORF">Tco_0653725</name>
</gene>